<keyword evidence="3 5" id="KW-0067">ATP-binding</keyword>
<feature type="domain" description="FtsK" evidence="6">
    <location>
        <begin position="257"/>
        <end position="443"/>
    </location>
</feature>
<dbReference type="Proteomes" id="UP000037939">
    <property type="component" value="Unassembled WGS sequence"/>
</dbReference>
<protein>
    <submittedName>
        <fullName evidence="7">DNA translocase FtsK</fullName>
    </submittedName>
</protein>
<dbReference type="InterPro" id="IPR003593">
    <property type="entry name" value="AAA+_ATPase"/>
</dbReference>
<accession>A0A0N0XG15</accession>
<comment type="caution">
    <text evidence="7">The sequence shown here is derived from an EMBL/GenBank/DDBJ whole genome shotgun (WGS) entry which is preliminary data.</text>
</comment>
<keyword evidence="2 5" id="KW-0547">Nucleotide-binding</keyword>
<feature type="binding site" evidence="5">
    <location>
        <begin position="274"/>
        <end position="281"/>
    </location>
    <ligand>
        <name>ATP</name>
        <dbReference type="ChEBI" id="CHEBI:30616"/>
    </ligand>
</feature>
<evidence type="ECO:0000313" key="7">
    <source>
        <dbReference type="EMBL" id="KPC49591.1"/>
    </source>
</evidence>
<dbReference type="GO" id="GO:0003677">
    <property type="term" value="F:DNA binding"/>
    <property type="evidence" value="ECO:0007669"/>
    <property type="project" value="InterPro"/>
</dbReference>
<dbReference type="InterPro" id="IPR050206">
    <property type="entry name" value="FtsK/SpoIIIE/SftA"/>
</dbReference>
<evidence type="ECO:0000256" key="5">
    <source>
        <dbReference type="PROSITE-ProRule" id="PRU00289"/>
    </source>
</evidence>
<evidence type="ECO:0000313" key="8">
    <source>
        <dbReference type="Proteomes" id="UP000037939"/>
    </source>
</evidence>
<dbReference type="OrthoDB" id="9807790at2"/>
<dbReference type="AlphaFoldDB" id="A0A0N0XG15"/>
<evidence type="ECO:0000256" key="1">
    <source>
        <dbReference type="ARBA" id="ARBA00004308"/>
    </source>
</evidence>
<dbReference type="PANTHER" id="PTHR22683">
    <property type="entry name" value="SPORULATION PROTEIN RELATED"/>
    <property type="match status" value="1"/>
</dbReference>
<comment type="function">
    <text evidence="4">Essential cell division protein that coordinates cell division and chromosome segregation. The N-terminus is involved in assembly of the cell-division machinery. The C-terminus functions as a DNA motor that moves dsDNA in an ATP-dependent manner towards the dif recombination site, which is located within the replication terminus region. Translocation stops specifically at Xer-dif sites, where FtsK interacts with the Xer recombinase, allowing activation of chromosome unlinking by recombination. FtsK orienting polar sequences (KOPS) guide the direction of DNA translocation. FtsK can remove proteins from DNA as it translocates, but translocation stops specifically at XerCD-dif site, thereby preventing removal of XerC and XerD from dif.</text>
</comment>
<dbReference type="Pfam" id="PF01580">
    <property type="entry name" value="FtsK_SpoIIIE"/>
    <property type="match status" value="1"/>
</dbReference>
<proteinExistence type="predicted"/>
<dbReference type="SMART" id="SM00382">
    <property type="entry name" value="AAA"/>
    <property type="match status" value="1"/>
</dbReference>
<dbReference type="STRING" id="857265.WG78_19750"/>
<dbReference type="InterPro" id="IPR014969">
    <property type="entry name" value="DNA_S_DndE"/>
</dbReference>
<dbReference type="Pfam" id="PF08870">
    <property type="entry name" value="DndE"/>
    <property type="match status" value="1"/>
</dbReference>
<dbReference type="SUPFAM" id="SSF52540">
    <property type="entry name" value="P-loop containing nucleoside triphosphate hydrolases"/>
    <property type="match status" value="1"/>
</dbReference>
<evidence type="ECO:0000256" key="2">
    <source>
        <dbReference type="ARBA" id="ARBA00022741"/>
    </source>
</evidence>
<dbReference type="InterPro" id="IPR027417">
    <property type="entry name" value="P-loop_NTPase"/>
</dbReference>
<comment type="subcellular location">
    <subcellularLocation>
        <location evidence="1">Endomembrane system</location>
    </subcellularLocation>
</comment>
<dbReference type="RefSeq" id="WP_053939526.1">
    <property type="nucleotide sequence ID" value="NZ_LAQT01000036.1"/>
</dbReference>
<evidence type="ECO:0000256" key="4">
    <source>
        <dbReference type="ARBA" id="ARBA00024784"/>
    </source>
</evidence>
<gene>
    <name evidence="7" type="primary">ftsK_3</name>
    <name evidence="7" type="ORF">WG78_19750</name>
</gene>
<name>A0A0N0XG15_9NEIS</name>
<dbReference type="Gene3D" id="3.40.50.300">
    <property type="entry name" value="P-loop containing nucleotide triphosphate hydrolases"/>
    <property type="match status" value="1"/>
</dbReference>
<dbReference type="GO" id="GO:0005524">
    <property type="term" value="F:ATP binding"/>
    <property type="evidence" value="ECO:0007669"/>
    <property type="project" value="UniProtKB-UniRule"/>
</dbReference>
<dbReference type="PANTHER" id="PTHR22683:SF41">
    <property type="entry name" value="DNA TRANSLOCASE FTSK"/>
    <property type="match status" value="1"/>
</dbReference>
<dbReference type="EMBL" id="LAQT01000036">
    <property type="protein sequence ID" value="KPC49591.1"/>
    <property type="molecule type" value="Genomic_DNA"/>
</dbReference>
<sequence>MSKVYISEEDELLVRKILRKGLLAEEREPKWKALRLALALSFARAEPPSEDYDDYRPRGGEYAWEQLLGKEPEVNYEDSYRAVLSVYHNLDLFDAAHDEFGRLLQRHIRRGLAEIRKGWRETHNFYEFLYQELLSRVQVPDAVETDLSGPLMGALAELGIAAQIAKSTVGPRLQSVDLVLADATQLRTLQKANENLALILGTGPISFSLPGTPRTVTAHIPKPKDAWHTVTWGQIVSQVPDEPDAHLGVCLGMDPLGAAVKFDLTQAPHLLVAGTTNSGKSVTLHAILGSLLVKSGTDKLKLSLIDPKQVEFAVYKGLAHLTDESPITDMAVAKSHLDEIVNDMGEREAKLAELGFKNLQEWRKRRTDAPPYHVVFIEELADLIMQFPEAEVPLVRLAQKGRASGIHLVLATQRPDSVTLSGLLRTNVPSRVALSVQKASESRIILDDSGAELLLGQGDALVKIVGEEVRRVQCAFVDNSDIKSIISGRRS</sequence>
<evidence type="ECO:0000256" key="3">
    <source>
        <dbReference type="ARBA" id="ARBA00022840"/>
    </source>
</evidence>
<keyword evidence="8" id="KW-1185">Reference proteome</keyword>
<dbReference type="PATRIC" id="fig|857265.3.peg.4045"/>
<dbReference type="InterPro" id="IPR002543">
    <property type="entry name" value="FtsK_dom"/>
</dbReference>
<dbReference type="PROSITE" id="PS50901">
    <property type="entry name" value="FTSK"/>
    <property type="match status" value="1"/>
</dbReference>
<evidence type="ECO:0000259" key="6">
    <source>
        <dbReference type="PROSITE" id="PS50901"/>
    </source>
</evidence>
<reference evidence="7 8" key="1">
    <citation type="submission" date="2015-07" db="EMBL/GenBank/DDBJ databases">
        <title>Draft genome sequence of the Amantichitinum ursilacus IGB-41, a new chitin-degrading bacterium.</title>
        <authorList>
            <person name="Kirstahler P."/>
            <person name="Guenther M."/>
            <person name="Grumaz C."/>
            <person name="Rupp S."/>
            <person name="Zibek S."/>
            <person name="Sohn K."/>
        </authorList>
    </citation>
    <scope>NUCLEOTIDE SEQUENCE [LARGE SCALE GENOMIC DNA]</scope>
    <source>
        <strain evidence="7 8">IGB-41</strain>
    </source>
</reference>
<organism evidence="7 8">
    <name type="scientific">Amantichitinum ursilacus</name>
    <dbReference type="NCBI Taxonomy" id="857265"/>
    <lineage>
        <taxon>Bacteria</taxon>
        <taxon>Pseudomonadati</taxon>
        <taxon>Pseudomonadota</taxon>
        <taxon>Betaproteobacteria</taxon>
        <taxon>Neisseriales</taxon>
        <taxon>Chitinibacteraceae</taxon>
        <taxon>Amantichitinum</taxon>
    </lineage>
</organism>